<dbReference type="RefSeq" id="WP_109709332.1">
    <property type="nucleotide sequence ID" value="NZ_QGDS01000003.1"/>
</dbReference>
<sequence length="319" mass="33804">MNKAIDIIRSRAIYAFLIIMVIFFTIMNGNFMTANNLLNVVKQVSIYGIASVGMTYVILLGGIDLSIGSLISFVNIAAAYFMVNMNWNPALAIISALIISTLIGFANGWIIAEIKMPPLIVTFASQTIFAGLAYIICNGRPISRFDTSFLKIGQGYIGVVPIPIVIMIVCFAVGAFILTKTYFGRYFYALGGNEEAAALSGINIKRVKYLVYALSGLFAGIAGIVMLSRANTGQPNAGLGYEFDVITCVVLGGVSVNGGSGKISNVIAGVLIIGVLSNGMILMDVSSYMQMVIKGIILLLAVGSDCIQQAGLLKAKSAA</sequence>
<feature type="transmembrane region" description="Helical" evidence="6">
    <location>
        <begin position="119"/>
        <end position="136"/>
    </location>
</feature>
<dbReference type="EMBL" id="UHJJ01000003">
    <property type="protein sequence ID" value="SUQ13333.1"/>
    <property type="molecule type" value="Genomic_DNA"/>
</dbReference>
<evidence type="ECO:0000256" key="4">
    <source>
        <dbReference type="ARBA" id="ARBA00022989"/>
    </source>
</evidence>
<feature type="transmembrane region" description="Helical" evidence="6">
    <location>
        <begin position="209"/>
        <end position="227"/>
    </location>
</feature>
<proteinExistence type="predicted"/>
<feature type="transmembrane region" description="Helical" evidence="6">
    <location>
        <begin position="263"/>
        <end position="282"/>
    </location>
</feature>
<dbReference type="AlphaFoldDB" id="A0A315ZZ32"/>
<evidence type="ECO:0000256" key="5">
    <source>
        <dbReference type="ARBA" id="ARBA00023136"/>
    </source>
</evidence>
<dbReference type="Proteomes" id="UP000254051">
    <property type="component" value="Unassembled WGS sequence"/>
</dbReference>
<keyword evidence="3 6" id="KW-0812">Transmembrane</keyword>
<comment type="subcellular location">
    <subcellularLocation>
        <location evidence="1">Cell membrane</location>
        <topology evidence="1">Multi-pass membrane protein</topology>
    </subcellularLocation>
</comment>
<dbReference type="OrthoDB" id="9813906at2"/>
<gene>
    <name evidence="7" type="ORF">SAMN05216529_10358</name>
</gene>
<dbReference type="GO" id="GO:0022857">
    <property type="term" value="F:transmembrane transporter activity"/>
    <property type="evidence" value="ECO:0007669"/>
    <property type="project" value="InterPro"/>
</dbReference>
<keyword evidence="5 6" id="KW-0472">Membrane</keyword>
<keyword evidence="8" id="KW-1185">Reference proteome</keyword>
<dbReference type="PANTHER" id="PTHR32196">
    <property type="entry name" value="ABC TRANSPORTER PERMEASE PROTEIN YPHD-RELATED-RELATED"/>
    <property type="match status" value="1"/>
</dbReference>
<reference evidence="8" key="1">
    <citation type="submission" date="2017-07" db="EMBL/GenBank/DDBJ databases">
        <authorList>
            <person name="Varghese N."/>
            <person name="Submissions S."/>
        </authorList>
    </citation>
    <scope>NUCLEOTIDE SEQUENCE [LARGE SCALE GENOMIC DNA]</scope>
    <source>
        <strain evidence="8">NLAE-zl-C134</strain>
    </source>
</reference>
<protein>
    <submittedName>
        <fullName evidence="7">Ribose transport system permease protein</fullName>
    </submittedName>
</protein>
<feature type="transmembrane region" description="Helical" evidence="6">
    <location>
        <begin position="12"/>
        <end position="32"/>
    </location>
</feature>
<feature type="transmembrane region" description="Helical" evidence="6">
    <location>
        <begin position="70"/>
        <end position="87"/>
    </location>
</feature>
<feature type="transmembrane region" description="Helical" evidence="6">
    <location>
        <begin position="93"/>
        <end position="112"/>
    </location>
</feature>
<dbReference type="InterPro" id="IPR001851">
    <property type="entry name" value="ABC_transp_permease"/>
</dbReference>
<dbReference type="GO" id="GO:0005886">
    <property type="term" value="C:plasma membrane"/>
    <property type="evidence" value="ECO:0007669"/>
    <property type="project" value="UniProtKB-SubCell"/>
</dbReference>
<organism evidence="7 8">
    <name type="scientific">Faecalicatena contorta</name>
    <dbReference type="NCBI Taxonomy" id="39482"/>
    <lineage>
        <taxon>Bacteria</taxon>
        <taxon>Bacillati</taxon>
        <taxon>Bacillota</taxon>
        <taxon>Clostridia</taxon>
        <taxon>Lachnospirales</taxon>
        <taxon>Lachnospiraceae</taxon>
        <taxon>Faecalicatena</taxon>
    </lineage>
</organism>
<evidence type="ECO:0000313" key="7">
    <source>
        <dbReference type="EMBL" id="SUQ13333.1"/>
    </source>
</evidence>
<accession>A0A315ZZ32</accession>
<keyword evidence="4 6" id="KW-1133">Transmembrane helix</keyword>
<dbReference type="Pfam" id="PF02653">
    <property type="entry name" value="BPD_transp_2"/>
    <property type="match status" value="1"/>
</dbReference>
<feature type="transmembrane region" description="Helical" evidence="6">
    <location>
        <begin position="44"/>
        <end position="63"/>
    </location>
</feature>
<name>A0A315ZZ32_9FIRM</name>
<evidence type="ECO:0000256" key="3">
    <source>
        <dbReference type="ARBA" id="ARBA00022692"/>
    </source>
</evidence>
<keyword evidence="2" id="KW-1003">Cell membrane</keyword>
<feature type="transmembrane region" description="Helical" evidence="6">
    <location>
        <begin position="239"/>
        <end position="256"/>
    </location>
</feature>
<dbReference type="CDD" id="cd06579">
    <property type="entry name" value="TM_PBP1_transp_AraH_like"/>
    <property type="match status" value="1"/>
</dbReference>
<feature type="transmembrane region" description="Helical" evidence="6">
    <location>
        <begin position="156"/>
        <end position="178"/>
    </location>
</feature>
<evidence type="ECO:0000256" key="1">
    <source>
        <dbReference type="ARBA" id="ARBA00004651"/>
    </source>
</evidence>
<evidence type="ECO:0000256" key="2">
    <source>
        <dbReference type="ARBA" id="ARBA00022475"/>
    </source>
</evidence>
<evidence type="ECO:0000256" key="6">
    <source>
        <dbReference type="SAM" id="Phobius"/>
    </source>
</evidence>
<evidence type="ECO:0000313" key="8">
    <source>
        <dbReference type="Proteomes" id="UP000254051"/>
    </source>
</evidence>